<sequence length="484" mass="54051">MGEQRGKVADSGCQRRRSCLASQNNYPNFCRLIVSTSAQEMLRIPGKFIKKLGNEIPNVATIITPNGCVCHVRLEKIDGKFCFTDGWHEFVNHHSIGVECLLIFTFLGNSTLRVNIYDIGNAEINYQCNTHRGPSCGYQVPVKEDDCVGLMDRLPQRQAPRSREIKEAGSVSEAKVNSAKGDKLHNFKNLDKAPVPCVQCGYQESGCGYREPIEEEVQDDDDGVGILDPPPPCPTPKSWERKEANSVSEKTAKANGPGISNSRSSLSHVVKEVLISELMTSESRLNQETKKRKIDECEDSAQKKVRKSPTPRAETSLRRSRAVTPQEKVKVQNISRMFRSENPFCRVLLRPSYTHKGNSLHFPSSFAERYLGGVSQFITIAVSTGEEWQIRCTWLENGSAKLTTGWHQFVLDNRLEEGDVCIFELIKTVNIVLKVTIYRVTPDAERPVPARKTINETMQNSEPAYGVTTRSKSAKSVSGNELNG</sequence>
<dbReference type="EMBL" id="CM046389">
    <property type="protein sequence ID" value="KAI8567085.1"/>
    <property type="molecule type" value="Genomic_DNA"/>
</dbReference>
<protein>
    <submittedName>
        <fullName evidence="1">Uncharacterized protein</fullName>
    </submittedName>
</protein>
<comment type="caution">
    <text evidence="1">The sequence shown here is derived from an EMBL/GenBank/DDBJ whole genome shotgun (WGS) entry which is preliminary data.</text>
</comment>
<keyword evidence="2" id="KW-1185">Reference proteome</keyword>
<proteinExistence type="predicted"/>
<evidence type="ECO:0000313" key="1">
    <source>
        <dbReference type="EMBL" id="KAI8567085.1"/>
    </source>
</evidence>
<name>A0ACC0PNL3_RHOML</name>
<organism evidence="1 2">
    <name type="scientific">Rhododendron molle</name>
    <name type="common">Chinese azalea</name>
    <name type="synonym">Azalea mollis</name>
    <dbReference type="NCBI Taxonomy" id="49168"/>
    <lineage>
        <taxon>Eukaryota</taxon>
        <taxon>Viridiplantae</taxon>
        <taxon>Streptophyta</taxon>
        <taxon>Embryophyta</taxon>
        <taxon>Tracheophyta</taxon>
        <taxon>Spermatophyta</taxon>
        <taxon>Magnoliopsida</taxon>
        <taxon>eudicotyledons</taxon>
        <taxon>Gunneridae</taxon>
        <taxon>Pentapetalae</taxon>
        <taxon>asterids</taxon>
        <taxon>Ericales</taxon>
        <taxon>Ericaceae</taxon>
        <taxon>Ericoideae</taxon>
        <taxon>Rhodoreae</taxon>
        <taxon>Rhododendron</taxon>
    </lineage>
</organism>
<evidence type="ECO:0000313" key="2">
    <source>
        <dbReference type="Proteomes" id="UP001062846"/>
    </source>
</evidence>
<gene>
    <name evidence="1" type="ORF">RHMOL_Rhmol02G0093700</name>
</gene>
<reference evidence="1" key="1">
    <citation type="submission" date="2022-02" db="EMBL/GenBank/DDBJ databases">
        <title>Plant Genome Project.</title>
        <authorList>
            <person name="Zhang R.-G."/>
        </authorList>
    </citation>
    <scope>NUCLEOTIDE SEQUENCE</scope>
    <source>
        <strain evidence="1">AT1</strain>
    </source>
</reference>
<accession>A0ACC0PNL3</accession>
<dbReference type="Proteomes" id="UP001062846">
    <property type="component" value="Chromosome 2"/>
</dbReference>